<dbReference type="PANTHER" id="PTHR43244:SF1">
    <property type="entry name" value="5,10-METHYLENETETRAHYDROMETHANOPTERIN REDUCTASE"/>
    <property type="match status" value="1"/>
</dbReference>
<dbReference type="Gene3D" id="3.20.20.30">
    <property type="entry name" value="Luciferase-like domain"/>
    <property type="match status" value="1"/>
</dbReference>
<sequence>MSRLGLSFVTHAGPIKTTEIVESIVYAEKQGYHSAWVPELYYDRECPTILGASAALTKKIKLASSVVNPLTRYPSLIAMGVATLDELSGGRAILGLGSGGRIGAAVHGIPVEHRGVEAGSPVRRLRECIMLVRRLLAGEKVSYEGEFYKLDEVMLEFKPPSRKIPVYLGQQGPLMMRLTGQVADGVILTLVCSESYVKKAISQIAEGAKEAGRDPREVDITARIVVSMSEDGRKGREAAKEIVGKVLVHPGSVPVVEASGIDLEDVKPLRQALERDDRVSLSKMVKDEWVDMLTASGTPAECRERLDEYRKAGVRLPLVVPIGKNYRDVIREMARARR</sequence>
<dbReference type="InterPro" id="IPR011251">
    <property type="entry name" value="Luciferase-like_dom"/>
</dbReference>
<gene>
    <name evidence="3" type="ORF">ENM31_01350</name>
</gene>
<dbReference type="InterPro" id="IPR050564">
    <property type="entry name" value="F420-G6PD/mer"/>
</dbReference>
<evidence type="ECO:0000256" key="1">
    <source>
        <dbReference type="ARBA" id="ARBA00023002"/>
    </source>
</evidence>
<dbReference type="SUPFAM" id="SSF51679">
    <property type="entry name" value="Bacterial luciferase-like"/>
    <property type="match status" value="1"/>
</dbReference>
<dbReference type="EMBL" id="DRXH01000049">
    <property type="protein sequence ID" value="HHM43931.1"/>
    <property type="molecule type" value="Genomic_DNA"/>
</dbReference>
<reference evidence="3" key="1">
    <citation type="journal article" date="2020" name="mSystems">
        <title>Genome- and Community-Level Interaction Insights into Carbon Utilization and Element Cycling Functions of Hydrothermarchaeota in Hydrothermal Sediment.</title>
        <authorList>
            <person name="Zhou Z."/>
            <person name="Liu Y."/>
            <person name="Xu W."/>
            <person name="Pan J."/>
            <person name="Luo Z.H."/>
            <person name="Li M."/>
        </authorList>
    </citation>
    <scope>NUCLEOTIDE SEQUENCE [LARGE SCALE GENOMIC DNA]</scope>
    <source>
        <strain evidence="3">SpSt-1074</strain>
    </source>
</reference>
<evidence type="ECO:0000259" key="2">
    <source>
        <dbReference type="Pfam" id="PF00296"/>
    </source>
</evidence>
<keyword evidence="1" id="KW-0560">Oxidoreductase</keyword>
<protein>
    <submittedName>
        <fullName evidence="3">LLM class flavin-dependent oxidoreductase</fullName>
    </submittedName>
</protein>
<dbReference type="PANTHER" id="PTHR43244">
    <property type="match status" value="1"/>
</dbReference>
<proteinExistence type="predicted"/>
<feature type="domain" description="Luciferase-like" evidence="2">
    <location>
        <begin position="11"/>
        <end position="315"/>
    </location>
</feature>
<organism evidence="3">
    <name type="scientific">Caldiarchaeum subterraneum</name>
    <dbReference type="NCBI Taxonomy" id="311458"/>
    <lineage>
        <taxon>Archaea</taxon>
        <taxon>Nitrososphaerota</taxon>
        <taxon>Candidatus Caldarchaeales</taxon>
        <taxon>Candidatus Caldarchaeaceae</taxon>
        <taxon>Candidatus Caldarchaeum</taxon>
    </lineage>
</organism>
<accession>A0A7J3VRV3</accession>
<dbReference type="AlphaFoldDB" id="A0A7J3VRV3"/>
<dbReference type="Pfam" id="PF00296">
    <property type="entry name" value="Bac_luciferase"/>
    <property type="match status" value="1"/>
</dbReference>
<comment type="caution">
    <text evidence="3">The sequence shown here is derived from an EMBL/GenBank/DDBJ whole genome shotgun (WGS) entry which is preliminary data.</text>
</comment>
<dbReference type="GO" id="GO:0016705">
    <property type="term" value="F:oxidoreductase activity, acting on paired donors, with incorporation or reduction of molecular oxygen"/>
    <property type="evidence" value="ECO:0007669"/>
    <property type="project" value="InterPro"/>
</dbReference>
<name>A0A7J3VRV3_CALS0</name>
<dbReference type="InterPro" id="IPR036661">
    <property type="entry name" value="Luciferase-like_sf"/>
</dbReference>
<evidence type="ECO:0000313" key="3">
    <source>
        <dbReference type="EMBL" id="HHM43931.1"/>
    </source>
</evidence>